<feature type="chain" id="PRO_5030936719" evidence="1">
    <location>
        <begin position="23"/>
        <end position="177"/>
    </location>
</feature>
<accession>A0A7V4UFQ4</accession>
<organism evidence="2">
    <name type="scientific">Caldithrix abyssi</name>
    <dbReference type="NCBI Taxonomy" id="187145"/>
    <lineage>
        <taxon>Bacteria</taxon>
        <taxon>Pseudomonadati</taxon>
        <taxon>Calditrichota</taxon>
        <taxon>Calditrichia</taxon>
        <taxon>Calditrichales</taxon>
        <taxon>Calditrichaceae</taxon>
        <taxon>Caldithrix</taxon>
    </lineage>
</organism>
<comment type="caution">
    <text evidence="2">The sequence shown here is derived from an EMBL/GenBank/DDBJ whole genome shotgun (WGS) entry which is preliminary data.</text>
</comment>
<sequence>MKRFIVFIFIAALFTMPTQSFAQLKKDARLPNFSGLLATPSQDVLFGLIDPSKIQMHHSFSMSYGAFAGQGVMVGAYLNTIDYRVSDNLFIRTNLGVMTSPYNTFGENFYLNKPRLFGGGELHYKIDDNSSLMLRVDVGPGYYQPGYGYSPYSSYRSPFYNGFNNNGLNQHSVFDTK</sequence>
<feature type="signal peptide" evidence="1">
    <location>
        <begin position="1"/>
        <end position="22"/>
    </location>
</feature>
<gene>
    <name evidence="2" type="ORF">ENK44_16485</name>
</gene>
<evidence type="ECO:0000256" key="1">
    <source>
        <dbReference type="SAM" id="SignalP"/>
    </source>
</evidence>
<name>A0A7V4UFQ4_CALAY</name>
<protein>
    <submittedName>
        <fullName evidence="2">Uncharacterized protein</fullName>
    </submittedName>
</protein>
<dbReference type="AlphaFoldDB" id="A0A7V4UFQ4"/>
<evidence type="ECO:0000313" key="2">
    <source>
        <dbReference type="EMBL" id="HGY57307.1"/>
    </source>
</evidence>
<keyword evidence="1" id="KW-0732">Signal</keyword>
<proteinExistence type="predicted"/>
<dbReference type="Proteomes" id="UP000885779">
    <property type="component" value="Unassembled WGS sequence"/>
</dbReference>
<dbReference type="EMBL" id="DRQG01000152">
    <property type="protein sequence ID" value="HGY57307.1"/>
    <property type="molecule type" value="Genomic_DNA"/>
</dbReference>
<reference evidence="2" key="1">
    <citation type="journal article" date="2020" name="mSystems">
        <title>Genome- and Community-Level Interaction Insights into Carbon Utilization and Element Cycling Functions of Hydrothermarchaeota in Hydrothermal Sediment.</title>
        <authorList>
            <person name="Zhou Z."/>
            <person name="Liu Y."/>
            <person name="Xu W."/>
            <person name="Pan J."/>
            <person name="Luo Z.H."/>
            <person name="Li M."/>
        </authorList>
    </citation>
    <scope>NUCLEOTIDE SEQUENCE [LARGE SCALE GENOMIC DNA]</scope>
    <source>
        <strain evidence="2">HyVt-577</strain>
    </source>
</reference>